<dbReference type="EMBL" id="OUNC01000045">
    <property type="protein sequence ID" value="SPP29366.1"/>
    <property type="molecule type" value="Genomic_DNA"/>
</dbReference>
<keyword evidence="1" id="KW-0472">Membrane</keyword>
<evidence type="ECO:0000313" key="2">
    <source>
        <dbReference type="EMBL" id="SPP29366.1"/>
    </source>
</evidence>
<organism evidence="2 3">
    <name type="scientific">Brochothrix thermosphacta</name>
    <name type="common">Microbacterium thermosphactum</name>
    <dbReference type="NCBI Taxonomy" id="2756"/>
    <lineage>
        <taxon>Bacteria</taxon>
        <taxon>Bacillati</taxon>
        <taxon>Bacillota</taxon>
        <taxon>Bacilli</taxon>
        <taxon>Bacillales</taxon>
        <taxon>Listeriaceae</taxon>
        <taxon>Brochothrix</taxon>
    </lineage>
</organism>
<feature type="transmembrane region" description="Helical" evidence="1">
    <location>
        <begin position="7"/>
        <end position="25"/>
    </location>
</feature>
<evidence type="ECO:0000256" key="1">
    <source>
        <dbReference type="SAM" id="Phobius"/>
    </source>
</evidence>
<name>A0A2X0QY55_BROTH</name>
<dbReference type="RefSeq" id="WP_154657737.1">
    <property type="nucleotide sequence ID" value="NZ_CBCPKC010000004.1"/>
</dbReference>
<keyword evidence="1" id="KW-1133">Transmembrane helix</keyword>
<sequence length="58" mass="6835">MVMFKLFINFLMSWVIVDFISARTMFIQNNIIEFIIFAVIFITIAALIDIFSKKPVFI</sequence>
<accession>A0A2X0QY55</accession>
<protein>
    <submittedName>
        <fullName evidence="2">Uncharacterized protein</fullName>
    </submittedName>
</protein>
<reference evidence="3" key="1">
    <citation type="submission" date="2018-04" db="EMBL/GenBank/DDBJ databases">
        <authorList>
            <person name="Illikoud N."/>
        </authorList>
    </citation>
    <scope>NUCLEOTIDE SEQUENCE [LARGE SCALE GENOMIC DNA]</scope>
</reference>
<proteinExistence type="predicted"/>
<dbReference type="Proteomes" id="UP000270190">
    <property type="component" value="Unassembled WGS sequence"/>
</dbReference>
<keyword evidence="1" id="KW-0812">Transmembrane</keyword>
<gene>
    <name evidence="2" type="ORF">BTBSAS_50014</name>
</gene>
<feature type="transmembrane region" description="Helical" evidence="1">
    <location>
        <begin position="31"/>
        <end position="51"/>
    </location>
</feature>
<dbReference type="AlphaFoldDB" id="A0A2X0QY55"/>
<evidence type="ECO:0000313" key="3">
    <source>
        <dbReference type="Proteomes" id="UP000270190"/>
    </source>
</evidence>